<reference evidence="2 3" key="1">
    <citation type="submission" date="2017-03" db="EMBL/GenBank/DDBJ databases">
        <title>WGS assembly of Porphyra umbilicalis.</title>
        <authorList>
            <person name="Brawley S.H."/>
            <person name="Blouin N.A."/>
            <person name="Ficko-Blean E."/>
            <person name="Wheeler G.L."/>
            <person name="Lohr M."/>
            <person name="Goodson H.V."/>
            <person name="Jenkins J.W."/>
            <person name="Blaby-Haas C.E."/>
            <person name="Helliwell K.E."/>
            <person name="Chan C."/>
            <person name="Marriage T."/>
            <person name="Bhattacharya D."/>
            <person name="Klein A.S."/>
            <person name="Badis Y."/>
            <person name="Brodie J."/>
            <person name="Cao Y."/>
            <person name="Collen J."/>
            <person name="Dittami S.M."/>
            <person name="Gachon C.M."/>
            <person name="Green B.R."/>
            <person name="Karpowicz S."/>
            <person name="Kim J.W."/>
            <person name="Kudahl U."/>
            <person name="Lin S."/>
            <person name="Michel G."/>
            <person name="Mittag M."/>
            <person name="Olson B.J."/>
            <person name="Pangilinan J."/>
            <person name="Peng Y."/>
            <person name="Qiu H."/>
            <person name="Shu S."/>
            <person name="Singer J.T."/>
            <person name="Smith A.G."/>
            <person name="Sprecher B.N."/>
            <person name="Wagner V."/>
            <person name="Wang W."/>
            <person name="Wang Z.-Y."/>
            <person name="Yan J."/>
            <person name="Yarish C."/>
            <person name="Zoeuner-Riek S."/>
            <person name="Zhuang Y."/>
            <person name="Zou Y."/>
            <person name="Lindquist E.A."/>
            <person name="Grimwood J."/>
            <person name="Barry K."/>
            <person name="Rokhsar D.S."/>
            <person name="Schmutz J."/>
            <person name="Stiller J.W."/>
            <person name="Grossman A.R."/>
            <person name="Prochnik S.E."/>
        </authorList>
    </citation>
    <scope>NUCLEOTIDE SEQUENCE [LARGE SCALE GENOMIC DNA]</scope>
    <source>
        <strain evidence="2">4086291</strain>
    </source>
</reference>
<organism evidence="2 3">
    <name type="scientific">Porphyra umbilicalis</name>
    <name type="common">Purple laver</name>
    <name type="synonym">Red alga</name>
    <dbReference type="NCBI Taxonomy" id="2786"/>
    <lineage>
        <taxon>Eukaryota</taxon>
        <taxon>Rhodophyta</taxon>
        <taxon>Bangiophyceae</taxon>
        <taxon>Bangiales</taxon>
        <taxon>Bangiaceae</taxon>
        <taxon>Porphyra</taxon>
    </lineage>
</organism>
<gene>
    <name evidence="2" type="ORF">BU14_0414s0017</name>
</gene>
<dbReference type="AlphaFoldDB" id="A0A1X6NVQ2"/>
<evidence type="ECO:0000313" key="3">
    <source>
        <dbReference type="Proteomes" id="UP000218209"/>
    </source>
</evidence>
<feature type="compositionally biased region" description="Basic residues" evidence="1">
    <location>
        <begin position="280"/>
        <end position="291"/>
    </location>
</feature>
<keyword evidence="3" id="KW-1185">Reference proteome</keyword>
<dbReference type="Proteomes" id="UP000218209">
    <property type="component" value="Unassembled WGS sequence"/>
</dbReference>
<proteinExistence type="predicted"/>
<feature type="region of interest" description="Disordered" evidence="1">
    <location>
        <begin position="271"/>
        <end position="324"/>
    </location>
</feature>
<evidence type="ECO:0000313" key="2">
    <source>
        <dbReference type="EMBL" id="OSX72691.1"/>
    </source>
</evidence>
<sequence length="324" mass="33033">MPTPQACPQRLCRTLRIGCSSSDSGARVHVPIFLHSDTARCMVALSKVACSSASSAMSSALCINSFISTACSTRKFVRFSRTVTVTLPSSLWSSLTILTSFFRSLVIVRTRASAGRESQLIGVRLRGPAWLPPPSPAVILASGVSTAAPSTPAIPPSSAAVALPPTCTPSARCITGCTLPAAAAPAPATPPTGEQLDGSLSRPVAPAVPLPPASSRGATLPPRVSTVDPGTRSPMLPGARTLPPSSRRRWTPAAGASTPWVAYGMTAGAPSAADDMAKRGGGRGRRGRKVPSRGGAGRGDRDLQAAGGEAGVVRASTRLGRGRA</sequence>
<name>A0A1X6NVQ2_PORUM</name>
<feature type="region of interest" description="Disordered" evidence="1">
    <location>
        <begin position="184"/>
        <end position="254"/>
    </location>
</feature>
<dbReference type="EMBL" id="KV919045">
    <property type="protein sequence ID" value="OSX72691.1"/>
    <property type="molecule type" value="Genomic_DNA"/>
</dbReference>
<evidence type="ECO:0000256" key="1">
    <source>
        <dbReference type="SAM" id="MobiDB-lite"/>
    </source>
</evidence>
<accession>A0A1X6NVQ2</accession>
<protein>
    <submittedName>
        <fullName evidence="2">Uncharacterized protein</fullName>
    </submittedName>
</protein>